<comment type="caution">
    <text evidence="1">The sequence shown here is derived from an EMBL/GenBank/DDBJ whole genome shotgun (WGS) entry which is preliminary data.</text>
</comment>
<keyword evidence="2" id="KW-1185">Reference proteome</keyword>
<dbReference type="EMBL" id="MU070315">
    <property type="protein sequence ID" value="KAF5828369.1"/>
    <property type="molecule type" value="Genomic_DNA"/>
</dbReference>
<evidence type="ECO:0000313" key="1">
    <source>
        <dbReference type="EMBL" id="KAF5828369.1"/>
    </source>
</evidence>
<organism evidence="1 2">
    <name type="scientific">Dunaliella salina</name>
    <name type="common">Green alga</name>
    <name type="synonym">Protococcus salinus</name>
    <dbReference type="NCBI Taxonomy" id="3046"/>
    <lineage>
        <taxon>Eukaryota</taxon>
        <taxon>Viridiplantae</taxon>
        <taxon>Chlorophyta</taxon>
        <taxon>core chlorophytes</taxon>
        <taxon>Chlorophyceae</taxon>
        <taxon>CS clade</taxon>
        <taxon>Chlamydomonadales</taxon>
        <taxon>Dunaliellaceae</taxon>
        <taxon>Dunaliella</taxon>
    </lineage>
</organism>
<sequence>MVKGICNAIYYVSQGIGTAMCRKVQVLRSLHVARYRPLPCVGRYKFSEVYMLQGIGHCRVSQGTSFQSCFVVQRIGVRRLPGTAWCRYSAAFMQ</sequence>
<gene>
    <name evidence="1" type="ORF">DUNSADRAFT_17737</name>
</gene>
<reference evidence="1" key="1">
    <citation type="submission" date="2017-08" db="EMBL/GenBank/DDBJ databases">
        <authorList>
            <person name="Polle J.E."/>
            <person name="Barry K."/>
            <person name="Cushman J."/>
            <person name="Schmutz J."/>
            <person name="Tran D."/>
            <person name="Hathwaick L.T."/>
            <person name="Yim W.C."/>
            <person name="Jenkins J."/>
            <person name="Mckie-Krisberg Z.M."/>
            <person name="Prochnik S."/>
            <person name="Lindquist E."/>
            <person name="Dockter R.B."/>
            <person name="Adam C."/>
            <person name="Molina H."/>
            <person name="Bunkerborg J."/>
            <person name="Jin E."/>
            <person name="Buchheim M."/>
            <person name="Magnuson J."/>
        </authorList>
    </citation>
    <scope>NUCLEOTIDE SEQUENCE</scope>
    <source>
        <strain evidence="1">CCAP 19/18</strain>
    </source>
</reference>
<evidence type="ECO:0008006" key="3">
    <source>
        <dbReference type="Google" id="ProtNLM"/>
    </source>
</evidence>
<proteinExistence type="predicted"/>
<accession>A0ABQ7G181</accession>
<protein>
    <recommendedName>
        <fullName evidence="3">Encoded protein</fullName>
    </recommendedName>
</protein>
<dbReference type="Proteomes" id="UP000815325">
    <property type="component" value="Unassembled WGS sequence"/>
</dbReference>
<evidence type="ECO:0000313" key="2">
    <source>
        <dbReference type="Proteomes" id="UP000815325"/>
    </source>
</evidence>
<name>A0ABQ7G181_DUNSA</name>